<keyword evidence="12" id="KW-1185">Reference proteome</keyword>
<feature type="compositionally biased region" description="Basic and acidic residues" evidence="9">
    <location>
        <begin position="1147"/>
        <end position="1156"/>
    </location>
</feature>
<feature type="compositionally biased region" description="Polar residues" evidence="9">
    <location>
        <begin position="1208"/>
        <end position="1223"/>
    </location>
</feature>
<dbReference type="EMBL" id="ML977497">
    <property type="protein sequence ID" value="KAF2134393.1"/>
    <property type="molecule type" value="Genomic_DNA"/>
</dbReference>
<evidence type="ECO:0000256" key="9">
    <source>
        <dbReference type="SAM" id="MobiDB-lite"/>
    </source>
</evidence>
<keyword evidence="3 8" id="KW-0489">Methyltransferase</keyword>
<dbReference type="AlphaFoldDB" id="A0A6A6AT50"/>
<protein>
    <recommendedName>
        <fullName evidence="2">DNA (cytosine-5-)-methyltransferase</fullName>
        <ecNumber evidence="2">2.1.1.37</ecNumber>
    </recommendedName>
</protein>
<keyword evidence="5 8" id="KW-0949">S-adenosyl-L-methionine</keyword>
<evidence type="ECO:0000256" key="4">
    <source>
        <dbReference type="ARBA" id="ARBA00022679"/>
    </source>
</evidence>
<dbReference type="Gene3D" id="3.90.120.10">
    <property type="entry name" value="DNA Methylase, subunit A, domain 2"/>
    <property type="match status" value="1"/>
</dbReference>
<dbReference type="GeneID" id="54410343"/>
<dbReference type="PANTHER" id="PTHR10629">
    <property type="entry name" value="CYTOSINE-SPECIFIC METHYLTRANSFERASE"/>
    <property type="match status" value="1"/>
</dbReference>
<dbReference type="InterPro" id="IPR043151">
    <property type="entry name" value="BAH_sf"/>
</dbReference>
<organism evidence="11 12">
    <name type="scientific">Dothidotthia symphoricarpi CBS 119687</name>
    <dbReference type="NCBI Taxonomy" id="1392245"/>
    <lineage>
        <taxon>Eukaryota</taxon>
        <taxon>Fungi</taxon>
        <taxon>Dikarya</taxon>
        <taxon>Ascomycota</taxon>
        <taxon>Pezizomycotina</taxon>
        <taxon>Dothideomycetes</taxon>
        <taxon>Pleosporomycetidae</taxon>
        <taxon>Pleosporales</taxon>
        <taxon>Dothidotthiaceae</taxon>
        <taxon>Dothidotthia</taxon>
    </lineage>
</organism>
<dbReference type="PRINTS" id="PR00105">
    <property type="entry name" value="C5METTRFRASE"/>
</dbReference>
<comment type="subcellular location">
    <subcellularLocation>
        <location evidence="1">Nucleus</location>
    </subcellularLocation>
</comment>
<evidence type="ECO:0000313" key="11">
    <source>
        <dbReference type="EMBL" id="KAF2134393.1"/>
    </source>
</evidence>
<accession>A0A6A6AT50</accession>
<dbReference type="GO" id="GO:0003682">
    <property type="term" value="F:chromatin binding"/>
    <property type="evidence" value="ECO:0007669"/>
    <property type="project" value="InterPro"/>
</dbReference>
<gene>
    <name evidence="11" type="ORF">P153DRAFT_380204</name>
</gene>
<sequence>MVSSSDTIAVAQSNIVSSSVSTVKIAPSPSDYPRSCAANWNPPVSVTCELDALQSLKDEWCRIPRESTSYEGYKSNRELIIADLHDFEIYRSLLKDNKRSLELTSLYLHNLKVTELSFNGFVSLGNVRHYVEEVSIQHTSVEGYGDDTDPSVTLFVQSSLAYTDKKVDIWYRLKKPASLYRRFHEPSIWVAQLAKHVVDFLESQPVRSVGLEVFRHYFHLWLTSRFCDDVFKLWHVAVRSATDFRVIVNAHIEFIHLQASNLPNSDGLLAHPLWGDCMVKGATSIKRQKEVVKVTLATPAVYRCFSHMYFGSKLKSMDPCNSVAQAQQLLKEKLKFPEDPITLGSKPRAWGLENVGPVKVGDVVAINPDDTKTTLWNKEDQEWLAYVQKIERTDSGLERLLVTWLYLPQHTNICGARYPFEKEIFFSNHCNCDSAASLFSSDIIRKYSVDWLPDKLDTPKDYFIRQTYLADKTAFVTWTRDHLTCTCQQANVDPIDKYHPGDTIYMTRSIRKQSEFLDPVIIHEVDKAARKVTVRKLLRLERDCKDLLGDMQRNEIAPNELVFTDEFEAIPVARLRRRCNVRFVPKGEVLRGNVPFPYNRRGCGDFWFFSTRLTSTINSRYLTCVEKLPDCINPGTDFDAKTSFEKLNGLSIFSGGGNLDRGLEEGGAVEFKTVVDFSAHAMHTQKANAQNPATMKLYQGSVDDYFCQLLSGQNDKFIAHVGEVQFIAAGSPCPGFSALQQNHLSDGSLRNASHISTFCSFVDIYRPQFGLLENVVRMASTRKGLEDQNVLSQLVSCLVSLGYQVNQFITDAWNVGSAQQRSRIFITIAAPGRTPIIQPCHTHSKRSEDTLSASLGKLPNGQRFGQREHYATPFAHVSALEVTADLPYIGNGNNQTCVEVPDHRICRATNTRDRGILERIPKSPAGSGYAEAHRLGLIPPSLQREKREVGKSYRRIKAAGLIPTITTYVNLQDARNGSIVHWSQDRPLSILEARRAQGYLDFEPIIGSLCEQWRIVGNGVDRKVSFALGLALRKAMANDSDQAPISSNRTSTVVSDQNEDLGYESSSTLSCIDVYIPPHQTVDIPQSSSTSVPSGHQFETEGLAEPKCTVDSLAPGVSLPLRGCGQCSTPFEKPVIENPQTAHQSRTRVESSERIEVSPLSSSSKPVPVHSKRGRKENTAEMDGSGSSTTPYAHEGPRKKARHDADHNATSASLSGLPDSTSIDGVKPAFTSSNRSQTSLSREPSERSRRTRHSGAAVEYEPKKWNAKPEKEFKRDR</sequence>
<feature type="active site" evidence="8">
    <location>
        <position position="733"/>
    </location>
</feature>
<comment type="similarity">
    <text evidence="8">Belongs to the class I-like SAM-binding methyltransferase superfamily. C5-methyltransferase family.</text>
</comment>
<dbReference type="PANTHER" id="PTHR10629:SF54">
    <property type="entry name" value="DNA METHYLTRANSFERASE DIM-2"/>
    <property type="match status" value="1"/>
</dbReference>
<keyword evidence="6" id="KW-0238">DNA-binding</keyword>
<dbReference type="GO" id="GO:0032259">
    <property type="term" value="P:methylation"/>
    <property type="evidence" value="ECO:0007669"/>
    <property type="project" value="UniProtKB-KW"/>
</dbReference>
<dbReference type="GO" id="GO:0005634">
    <property type="term" value="C:nucleus"/>
    <property type="evidence" value="ECO:0007669"/>
    <property type="project" value="UniProtKB-SubCell"/>
</dbReference>
<dbReference type="RefSeq" id="XP_033528780.1">
    <property type="nucleotide sequence ID" value="XM_033669911.1"/>
</dbReference>
<evidence type="ECO:0000256" key="5">
    <source>
        <dbReference type="ARBA" id="ARBA00022691"/>
    </source>
</evidence>
<feature type="compositionally biased region" description="Low complexity" evidence="9">
    <location>
        <begin position="1157"/>
        <end position="1169"/>
    </location>
</feature>
<feature type="compositionally biased region" description="Basic and acidic residues" evidence="9">
    <location>
        <begin position="1195"/>
        <end position="1207"/>
    </location>
</feature>
<evidence type="ECO:0000313" key="12">
    <source>
        <dbReference type="Proteomes" id="UP000799771"/>
    </source>
</evidence>
<dbReference type="GO" id="GO:0003677">
    <property type="term" value="F:DNA binding"/>
    <property type="evidence" value="ECO:0007669"/>
    <property type="project" value="UniProtKB-KW"/>
</dbReference>
<evidence type="ECO:0000256" key="8">
    <source>
        <dbReference type="PROSITE-ProRule" id="PRU01016"/>
    </source>
</evidence>
<dbReference type="InterPro" id="IPR001025">
    <property type="entry name" value="BAH_dom"/>
</dbReference>
<reference evidence="11" key="1">
    <citation type="journal article" date="2020" name="Stud. Mycol.">
        <title>101 Dothideomycetes genomes: a test case for predicting lifestyles and emergence of pathogens.</title>
        <authorList>
            <person name="Haridas S."/>
            <person name="Albert R."/>
            <person name="Binder M."/>
            <person name="Bloem J."/>
            <person name="Labutti K."/>
            <person name="Salamov A."/>
            <person name="Andreopoulos B."/>
            <person name="Baker S."/>
            <person name="Barry K."/>
            <person name="Bills G."/>
            <person name="Bluhm B."/>
            <person name="Cannon C."/>
            <person name="Castanera R."/>
            <person name="Culley D."/>
            <person name="Daum C."/>
            <person name="Ezra D."/>
            <person name="Gonzalez J."/>
            <person name="Henrissat B."/>
            <person name="Kuo A."/>
            <person name="Liang C."/>
            <person name="Lipzen A."/>
            <person name="Lutzoni F."/>
            <person name="Magnuson J."/>
            <person name="Mondo S."/>
            <person name="Nolan M."/>
            <person name="Ohm R."/>
            <person name="Pangilinan J."/>
            <person name="Park H.-J."/>
            <person name="Ramirez L."/>
            <person name="Alfaro M."/>
            <person name="Sun H."/>
            <person name="Tritt A."/>
            <person name="Yoshinaga Y."/>
            <person name="Zwiers L.-H."/>
            <person name="Turgeon B."/>
            <person name="Goodwin S."/>
            <person name="Spatafora J."/>
            <person name="Crous P."/>
            <person name="Grigoriev I."/>
        </authorList>
    </citation>
    <scope>NUCLEOTIDE SEQUENCE</scope>
    <source>
        <strain evidence="11">CBS 119687</strain>
    </source>
</reference>
<proteinExistence type="inferred from homology"/>
<dbReference type="InterPro" id="IPR029063">
    <property type="entry name" value="SAM-dependent_MTases_sf"/>
</dbReference>
<dbReference type="Proteomes" id="UP000799771">
    <property type="component" value="Unassembled WGS sequence"/>
</dbReference>
<feature type="compositionally biased region" description="Basic and acidic residues" evidence="9">
    <location>
        <begin position="1260"/>
        <end position="1277"/>
    </location>
</feature>
<dbReference type="Gene3D" id="3.40.50.150">
    <property type="entry name" value="Vaccinia Virus protein VP39"/>
    <property type="match status" value="1"/>
</dbReference>
<dbReference type="SUPFAM" id="SSF53335">
    <property type="entry name" value="S-adenosyl-L-methionine-dependent methyltransferases"/>
    <property type="match status" value="1"/>
</dbReference>
<keyword evidence="7" id="KW-0539">Nucleus</keyword>
<evidence type="ECO:0000256" key="6">
    <source>
        <dbReference type="ARBA" id="ARBA00023125"/>
    </source>
</evidence>
<dbReference type="GO" id="GO:0003886">
    <property type="term" value="F:DNA (cytosine-5-)-methyltransferase activity"/>
    <property type="evidence" value="ECO:0007669"/>
    <property type="project" value="UniProtKB-EC"/>
</dbReference>
<feature type="domain" description="BAH" evidence="10">
    <location>
        <begin position="356"/>
        <end position="479"/>
    </location>
</feature>
<dbReference type="Pfam" id="PF00145">
    <property type="entry name" value="DNA_methylase"/>
    <property type="match status" value="1"/>
</dbReference>
<evidence type="ECO:0000259" key="10">
    <source>
        <dbReference type="PROSITE" id="PS51038"/>
    </source>
</evidence>
<dbReference type="PROSITE" id="PS51679">
    <property type="entry name" value="SAM_MT_C5"/>
    <property type="match status" value="1"/>
</dbReference>
<keyword evidence="4 8" id="KW-0808">Transferase</keyword>
<dbReference type="Pfam" id="PF25423">
    <property type="entry name" value="DUF7893"/>
    <property type="match status" value="1"/>
</dbReference>
<evidence type="ECO:0000256" key="1">
    <source>
        <dbReference type="ARBA" id="ARBA00004123"/>
    </source>
</evidence>
<dbReference type="InterPro" id="IPR057215">
    <property type="entry name" value="DUF7893"/>
</dbReference>
<dbReference type="PROSITE" id="PS51038">
    <property type="entry name" value="BAH"/>
    <property type="match status" value="2"/>
</dbReference>
<dbReference type="EC" id="2.1.1.37" evidence="2"/>
<dbReference type="InterPro" id="IPR001525">
    <property type="entry name" value="C5_MeTfrase"/>
</dbReference>
<dbReference type="OrthoDB" id="5376140at2759"/>
<feature type="domain" description="BAH" evidence="10">
    <location>
        <begin position="496"/>
        <end position="624"/>
    </location>
</feature>
<feature type="region of interest" description="Disordered" evidence="9">
    <location>
        <begin position="1131"/>
        <end position="1277"/>
    </location>
</feature>
<name>A0A6A6AT50_9PLEO</name>
<dbReference type="GO" id="GO:0044027">
    <property type="term" value="P:negative regulation of gene expression via chromosomal CpG island methylation"/>
    <property type="evidence" value="ECO:0007669"/>
    <property type="project" value="TreeGrafter"/>
</dbReference>
<dbReference type="InterPro" id="IPR050390">
    <property type="entry name" value="C5-Methyltransferase"/>
</dbReference>
<dbReference type="Gene3D" id="2.30.30.490">
    <property type="match status" value="2"/>
</dbReference>
<evidence type="ECO:0000256" key="7">
    <source>
        <dbReference type="ARBA" id="ARBA00023242"/>
    </source>
</evidence>
<evidence type="ECO:0000256" key="3">
    <source>
        <dbReference type="ARBA" id="ARBA00022603"/>
    </source>
</evidence>
<evidence type="ECO:0000256" key="2">
    <source>
        <dbReference type="ARBA" id="ARBA00011975"/>
    </source>
</evidence>